<sequence>MQSAISLNVDGNTLRGMQHWPDEAFLGKPIQSFPAIILFHGFTANKLQEHRLFLKISRRLCALGIASFRFDFSGSGESDGDFEEMTVRKEVQEAHAILDFVQSLPSIQRHRVMLLGLSMGGLVAGIVAGERPQDVERLILLSAAGNMRELIQAAMGEHPPERISPILYDRDGDLIGWDFYDDLMTIDGFACAQPYQGPVLVVHGTEDQAVPFAIAEQYCNEVFPGRSKLVRIEGADHTYNRLDWEQQVLDAIAAFVVEG</sequence>
<dbReference type="InterPro" id="IPR022742">
    <property type="entry name" value="Hydrolase_4"/>
</dbReference>
<evidence type="ECO:0000313" key="2">
    <source>
        <dbReference type="EMBL" id="SHJ77159.1"/>
    </source>
</evidence>
<dbReference type="GO" id="GO:0052689">
    <property type="term" value="F:carboxylic ester hydrolase activity"/>
    <property type="evidence" value="ECO:0007669"/>
    <property type="project" value="TreeGrafter"/>
</dbReference>
<gene>
    <name evidence="2" type="ORF">SAMN05443507_103140</name>
</gene>
<dbReference type="STRING" id="1830138.SAMN05443507_103140"/>
<dbReference type="Pfam" id="PF12146">
    <property type="entry name" value="Hydrolase_4"/>
    <property type="match status" value="1"/>
</dbReference>
<evidence type="ECO:0000313" key="3">
    <source>
        <dbReference type="Proteomes" id="UP000184016"/>
    </source>
</evidence>
<keyword evidence="3" id="KW-1185">Reference proteome</keyword>
<feature type="domain" description="Serine aminopeptidase S33" evidence="1">
    <location>
        <begin position="35"/>
        <end position="150"/>
    </location>
</feature>
<dbReference type="InterPro" id="IPR029058">
    <property type="entry name" value="AB_hydrolase_fold"/>
</dbReference>
<accession>A0A1M6M0X5</accession>
<dbReference type="PANTHER" id="PTHR43265">
    <property type="entry name" value="ESTERASE ESTD"/>
    <property type="match status" value="1"/>
</dbReference>
<evidence type="ECO:0000259" key="1">
    <source>
        <dbReference type="Pfam" id="PF12146"/>
    </source>
</evidence>
<dbReference type="InterPro" id="IPR053145">
    <property type="entry name" value="AB_hydrolase_Est10"/>
</dbReference>
<dbReference type="OrthoDB" id="9780269at2"/>
<dbReference type="Gene3D" id="3.40.50.1820">
    <property type="entry name" value="alpha/beta hydrolase"/>
    <property type="match status" value="1"/>
</dbReference>
<protein>
    <recommendedName>
        <fullName evidence="1">Serine aminopeptidase S33 domain-containing protein</fullName>
    </recommendedName>
</protein>
<organism evidence="2 3">
    <name type="scientific">Alicyclobacillus tolerans</name>
    <dbReference type="NCBI Taxonomy" id="90970"/>
    <lineage>
        <taxon>Bacteria</taxon>
        <taxon>Bacillati</taxon>
        <taxon>Bacillota</taxon>
        <taxon>Bacilli</taxon>
        <taxon>Bacillales</taxon>
        <taxon>Alicyclobacillaceae</taxon>
        <taxon>Alicyclobacillus</taxon>
    </lineage>
</organism>
<dbReference type="EMBL" id="FRAF01000003">
    <property type="protein sequence ID" value="SHJ77159.1"/>
    <property type="molecule type" value="Genomic_DNA"/>
</dbReference>
<dbReference type="Proteomes" id="UP000184016">
    <property type="component" value="Unassembled WGS sequence"/>
</dbReference>
<dbReference type="PANTHER" id="PTHR43265:SF1">
    <property type="entry name" value="ESTERASE ESTD"/>
    <property type="match status" value="1"/>
</dbReference>
<reference evidence="3" key="1">
    <citation type="submission" date="2016-11" db="EMBL/GenBank/DDBJ databases">
        <authorList>
            <person name="Varghese N."/>
            <person name="Submissions S."/>
        </authorList>
    </citation>
    <scope>NUCLEOTIDE SEQUENCE [LARGE SCALE GENOMIC DNA]</scope>
    <source>
        <strain evidence="3">USBA-503</strain>
    </source>
</reference>
<dbReference type="RefSeq" id="WP_072873045.1">
    <property type="nucleotide sequence ID" value="NZ_FRAF01000003.1"/>
</dbReference>
<dbReference type="SUPFAM" id="SSF53474">
    <property type="entry name" value="alpha/beta-Hydrolases"/>
    <property type="match status" value="1"/>
</dbReference>
<dbReference type="AlphaFoldDB" id="A0A1M6M0X5"/>
<name>A0A1M6M0X5_9BACL</name>
<proteinExistence type="predicted"/>